<reference evidence="3" key="2">
    <citation type="journal article" date="2008" name="Dev. Comp. Immunol.">
        <title>Identification of the up-regulated expression genes in hemocytes of variously colored abalone (Haliotis diversicolor Reeve, 1846) challenged with bacteria.</title>
        <authorList>
            <person name="Wang K.J."/>
            <person name="Ren H.L."/>
            <person name="Xu D.D."/>
            <person name="Cai L."/>
            <person name="Yang M."/>
        </authorList>
    </citation>
    <scope>NUCLEOTIDE SEQUENCE</scope>
</reference>
<feature type="chain" id="PRO_5002798931" evidence="1">
    <location>
        <begin position="27"/>
        <end position="92"/>
    </location>
</feature>
<dbReference type="PANTHER" id="PTHR22588:SF3">
    <property type="entry name" value="VWFA DOMAIN-CONTAINING PROTEIN"/>
    <property type="match status" value="1"/>
</dbReference>
<evidence type="ECO:0000313" key="3">
    <source>
        <dbReference type="EMBL" id="ABY87395.1"/>
    </source>
</evidence>
<dbReference type="SUPFAM" id="SSF53300">
    <property type="entry name" value="vWA-like"/>
    <property type="match status" value="1"/>
</dbReference>
<name>B3TK67_HALDV</name>
<dbReference type="AlphaFoldDB" id="B3TK67"/>
<evidence type="ECO:0000259" key="2">
    <source>
        <dbReference type="PROSITE" id="PS50234"/>
    </source>
</evidence>
<sequence>MKLYTMRSILVSITLLVFIHWTLVSSQTCRSVRRDLVILLDSSGSLFKEEFGEAKKFLASFIDDLEVSAEAYQIAVVRFSDSTRREAKLGQY</sequence>
<feature type="domain" description="VWFA" evidence="2">
    <location>
        <begin position="35"/>
        <end position="92"/>
    </location>
</feature>
<dbReference type="Pfam" id="PF00092">
    <property type="entry name" value="VWA"/>
    <property type="match status" value="1"/>
</dbReference>
<dbReference type="InterPro" id="IPR052229">
    <property type="entry name" value="Collagen-VI/PIF"/>
</dbReference>
<dbReference type="InterPro" id="IPR036465">
    <property type="entry name" value="vWFA_dom_sf"/>
</dbReference>
<dbReference type="InterPro" id="IPR002035">
    <property type="entry name" value="VWF_A"/>
</dbReference>
<keyword evidence="3" id="KW-0176">Collagen</keyword>
<dbReference type="Gene3D" id="3.40.50.410">
    <property type="entry name" value="von Willebrand factor, type A domain"/>
    <property type="match status" value="1"/>
</dbReference>
<proteinExistence type="evidence at transcript level"/>
<protein>
    <submittedName>
        <fullName evidence="3">Collagen type XXII alpha 1-like protein</fullName>
    </submittedName>
</protein>
<accession>B3TK67</accession>
<keyword evidence="1" id="KW-0732">Signal</keyword>
<organism evidence="3">
    <name type="scientific">Haliotis diversicolor</name>
    <name type="common">Abalone</name>
    <name type="synonym">Sulculus diversicolor</name>
    <dbReference type="NCBI Taxonomy" id="36095"/>
    <lineage>
        <taxon>Eukaryota</taxon>
        <taxon>Metazoa</taxon>
        <taxon>Spiralia</taxon>
        <taxon>Lophotrochozoa</taxon>
        <taxon>Mollusca</taxon>
        <taxon>Gastropoda</taxon>
        <taxon>Vetigastropoda</taxon>
        <taxon>Lepetellida</taxon>
        <taxon>Haliotoidea</taxon>
        <taxon>Haliotidae</taxon>
        <taxon>Haliotis</taxon>
    </lineage>
</organism>
<dbReference type="EMBL" id="EU244379">
    <property type="protein sequence ID" value="ABY87395.1"/>
    <property type="molecule type" value="mRNA"/>
</dbReference>
<dbReference type="PANTHER" id="PTHR22588">
    <property type="entry name" value="VWFA DOMAIN-CONTAINING PROTEIN"/>
    <property type="match status" value="1"/>
</dbReference>
<reference evidence="3" key="1">
    <citation type="submission" date="2007-10" db="EMBL/GenBank/DDBJ databases">
        <authorList>
            <person name="Ren H.-L."/>
            <person name="Wang K.-J."/>
            <person name="Xu D.-D."/>
            <person name="Cai L."/>
            <person name="Lin Z.-Y."/>
            <person name="Yang M."/>
            <person name="Qiao K."/>
            <person name="Zhang N."/>
        </authorList>
    </citation>
    <scope>NUCLEOTIDE SEQUENCE</scope>
</reference>
<feature type="non-terminal residue" evidence="3">
    <location>
        <position position="92"/>
    </location>
</feature>
<dbReference type="GO" id="GO:0005581">
    <property type="term" value="C:collagen trimer"/>
    <property type="evidence" value="ECO:0007669"/>
    <property type="project" value="UniProtKB-KW"/>
</dbReference>
<evidence type="ECO:0000256" key="1">
    <source>
        <dbReference type="SAM" id="SignalP"/>
    </source>
</evidence>
<feature type="signal peptide" evidence="1">
    <location>
        <begin position="1"/>
        <end position="26"/>
    </location>
</feature>
<dbReference type="PRINTS" id="PR00453">
    <property type="entry name" value="VWFADOMAIN"/>
</dbReference>
<dbReference type="PROSITE" id="PS50234">
    <property type="entry name" value="VWFA"/>
    <property type="match status" value="1"/>
</dbReference>